<dbReference type="KEGG" id="scj:SCANT_v1c05390"/>
<name>A0A0M4KEK8_9MOLU</name>
<dbReference type="PROSITE" id="PS51257">
    <property type="entry name" value="PROKAR_LIPOPROTEIN"/>
    <property type="match status" value="1"/>
</dbReference>
<accession>A0A0M4KEK8</accession>
<evidence type="ECO:0008006" key="3">
    <source>
        <dbReference type="Google" id="ProtNLM"/>
    </source>
</evidence>
<dbReference type="Proteomes" id="UP000063919">
    <property type="component" value="Chromosome"/>
</dbReference>
<organism evidence="1 2">
    <name type="scientific">Spiroplasma cantharicola</name>
    <dbReference type="NCBI Taxonomy" id="362837"/>
    <lineage>
        <taxon>Bacteria</taxon>
        <taxon>Bacillati</taxon>
        <taxon>Mycoplasmatota</taxon>
        <taxon>Mollicutes</taxon>
        <taxon>Entomoplasmatales</taxon>
        <taxon>Spiroplasmataceae</taxon>
        <taxon>Spiroplasma</taxon>
    </lineage>
</organism>
<dbReference type="AlphaFoldDB" id="A0A0M4KEK8"/>
<proteinExistence type="predicted"/>
<evidence type="ECO:0000313" key="2">
    <source>
        <dbReference type="Proteomes" id="UP000063919"/>
    </source>
</evidence>
<evidence type="ECO:0000313" key="1">
    <source>
        <dbReference type="EMBL" id="ALD66445.1"/>
    </source>
</evidence>
<reference evidence="1 2" key="1">
    <citation type="journal article" date="2015" name="Genome Announc.">
        <title>Complete Genome Sequence of Spiroplasma cantharicola CC-1T (DSM 21588), a Bacterium Isolated from Soldier Beetle (Cantharis carolinus).</title>
        <authorList>
            <person name="Lo W.S."/>
            <person name="Liu P.Y."/>
            <person name="Kuo C.H."/>
        </authorList>
    </citation>
    <scope>NUCLEOTIDE SEQUENCE [LARGE SCALE GENOMIC DNA]</scope>
    <source>
        <strain evidence="1 2">CC-1</strain>
    </source>
</reference>
<dbReference type="EMBL" id="CP012622">
    <property type="protein sequence ID" value="ALD66445.1"/>
    <property type="molecule type" value="Genomic_DNA"/>
</dbReference>
<protein>
    <recommendedName>
        <fullName evidence="3">Lipoprotein</fullName>
    </recommendedName>
</protein>
<gene>
    <name evidence="1" type="ORF">SCANT_v1c05390</name>
</gene>
<keyword evidence="2" id="KW-1185">Reference proteome</keyword>
<dbReference type="RefSeq" id="WP_053946204.1">
    <property type="nucleotide sequence ID" value="NZ_CP012622.1"/>
</dbReference>
<dbReference type="PATRIC" id="fig|362837.3.peg.551"/>
<sequence>MKKLLSLLGGISLVISSSSTVVSCFDTRPIIDHTFKDEFEIFDLGLISGVKDTPSIETIYYAIERAHKNVIDWRWSVPLNHLIFVNEPTNDSCTIRVIDGHNQPTLTGEVQFTYNYKKIEKSKINLYSNSQNKVIKRNCRILTLSY</sequence>
<dbReference type="InterPro" id="IPR054816">
    <property type="entry name" value="Lipoprotein_mollicutes-type_CS"/>
</dbReference>
<dbReference type="NCBIfam" id="NF038029">
    <property type="entry name" value="LP_plasma"/>
    <property type="match status" value="1"/>
</dbReference>